<evidence type="ECO:0000256" key="1">
    <source>
        <dbReference type="SAM" id="Phobius"/>
    </source>
</evidence>
<feature type="transmembrane region" description="Helical" evidence="1">
    <location>
        <begin position="108"/>
        <end position="128"/>
    </location>
</feature>
<protein>
    <submittedName>
        <fullName evidence="2">Uncharacterized protein</fullName>
    </submittedName>
</protein>
<evidence type="ECO:0000313" key="2">
    <source>
        <dbReference type="EMBL" id="OGH73941.1"/>
    </source>
</evidence>
<reference evidence="2 3" key="1">
    <citation type="journal article" date="2016" name="Nat. Commun.">
        <title>Thousands of microbial genomes shed light on interconnected biogeochemical processes in an aquifer system.</title>
        <authorList>
            <person name="Anantharaman K."/>
            <person name="Brown C.T."/>
            <person name="Hug L.A."/>
            <person name="Sharon I."/>
            <person name="Castelle C.J."/>
            <person name="Probst A.J."/>
            <person name="Thomas B.C."/>
            <person name="Singh A."/>
            <person name="Wilkins M.J."/>
            <person name="Karaoz U."/>
            <person name="Brodie E.L."/>
            <person name="Williams K.H."/>
            <person name="Hubbard S.S."/>
            <person name="Banfield J.F."/>
        </authorList>
    </citation>
    <scope>NUCLEOTIDE SEQUENCE [LARGE SCALE GENOMIC DNA]</scope>
</reference>
<proteinExistence type="predicted"/>
<evidence type="ECO:0000313" key="3">
    <source>
        <dbReference type="Proteomes" id="UP000178347"/>
    </source>
</evidence>
<organism evidence="2 3">
    <name type="scientific">Candidatus Magasanikbacteria bacterium RIFCSPLOWO2_12_FULL_43_12</name>
    <dbReference type="NCBI Taxonomy" id="1798692"/>
    <lineage>
        <taxon>Bacteria</taxon>
        <taxon>Candidatus Magasanikiibacteriota</taxon>
    </lineage>
</organism>
<name>A0A1F6MQJ9_9BACT</name>
<keyword evidence="1" id="KW-0472">Membrane</keyword>
<accession>A0A1F6MQJ9</accession>
<dbReference type="Proteomes" id="UP000178347">
    <property type="component" value="Unassembled WGS sequence"/>
</dbReference>
<dbReference type="EMBL" id="MFQN01000033">
    <property type="protein sequence ID" value="OGH73941.1"/>
    <property type="molecule type" value="Genomic_DNA"/>
</dbReference>
<keyword evidence="1" id="KW-0812">Transmembrane</keyword>
<feature type="transmembrane region" description="Helical" evidence="1">
    <location>
        <begin position="38"/>
        <end position="60"/>
    </location>
</feature>
<dbReference type="STRING" id="1798692.A3G00_03480"/>
<dbReference type="AlphaFoldDB" id="A0A1F6MQJ9"/>
<gene>
    <name evidence="2" type="ORF">A3G00_03480</name>
</gene>
<feature type="transmembrane region" description="Helical" evidence="1">
    <location>
        <begin position="6"/>
        <end position="26"/>
    </location>
</feature>
<keyword evidence="1" id="KW-1133">Transmembrane helix</keyword>
<sequence length="406" mass="46852">MFFEVFLYFVLVALGFGGFCGFILCTITASRSSFRNKLFLFGGLLVFIGVYGLLSRTLIYTGIGYNDSVRVNKAYHQIQTVYFILLCVIIYFTSFAIGLFIKKRRQASIYCAVLVVGILGMSIFPLMYKKAYIISLDSEHNVEIYYAIHPKTIRWQLSEVRIEDQEYYWRYPWCEPYYDGNEKKALKILQRLAAKQGWSVSRRVNTALGFLYEEIGEAEKAEDVLSNNLGGMLIANTLWVGTNWYEAGAAIQFFIKHGRFDKIDSFSQSGVDILNYWIAQGFERNGLIKESEVYWLRSDDYFLERARFYAKYGEMDKVVKTYNAYKQSDSPDEISADDLYWFGNLLYALGDKNLADDAIDMAIKIGLSEYEQQTYNEHKISLEEAMEGYDLFNYNIGTTNGPFICS</sequence>
<comment type="caution">
    <text evidence="2">The sequence shown here is derived from an EMBL/GenBank/DDBJ whole genome shotgun (WGS) entry which is preliminary data.</text>
</comment>
<feature type="transmembrane region" description="Helical" evidence="1">
    <location>
        <begin position="80"/>
        <end position="101"/>
    </location>
</feature>